<dbReference type="GO" id="GO:0045944">
    <property type="term" value="P:positive regulation of transcription by RNA polymerase II"/>
    <property type="evidence" value="ECO:0007669"/>
    <property type="project" value="InterPro"/>
</dbReference>
<evidence type="ECO:0000256" key="7">
    <source>
        <dbReference type="SAM" id="MobiDB-lite"/>
    </source>
</evidence>
<dbReference type="GO" id="GO:0000977">
    <property type="term" value="F:RNA polymerase II transcription regulatory region sequence-specific DNA binding"/>
    <property type="evidence" value="ECO:0007669"/>
    <property type="project" value="InterPro"/>
</dbReference>
<dbReference type="Pfam" id="PF00319">
    <property type="entry name" value="SRF-TF"/>
    <property type="match status" value="1"/>
</dbReference>
<dbReference type="InterPro" id="IPR002487">
    <property type="entry name" value="TF_Kbox"/>
</dbReference>
<dbReference type="EMBL" id="CM029045">
    <property type="protein sequence ID" value="KAG2602434.1"/>
    <property type="molecule type" value="Genomic_DNA"/>
</dbReference>
<evidence type="ECO:0000256" key="5">
    <source>
        <dbReference type="ARBA" id="ARBA00023242"/>
    </source>
</evidence>
<evidence type="ECO:0000259" key="8">
    <source>
        <dbReference type="PROSITE" id="PS50066"/>
    </source>
</evidence>
<reference evidence="10" key="1">
    <citation type="submission" date="2020-05" db="EMBL/GenBank/DDBJ databases">
        <title>WGS assembly of Panicum virgatum.</title>
        <authorList>
            <person name="Lovell J.T."/>
            <person name="Jenkins J."/>
            <person name="Shu S."/>
            <person name="Juenger T.E."/>
            <person name="Schmutz J."/>
        </authorList>
    </citation>
    <scope>NUCLEOTIDE SEQUENCE</scope>
    <source>
        <strain evidence="10">AP13</strain>
    </source>
</reference>
<comment type="subcellular location">
    <subcellularLocation>
        <location evidence="1">Nucleus</location>
    </subcellularLocation>
</comment>
<keyword evidence="4" id="KW-0804">Transcription</keyword>
<dbReference type="GO" id="GO:0005634">
    <property type="term" value="C:nucleus"/>
    <property type="evidence" value="ECO:0007669"/>
    <property type="project" value="UniProtKB-SubCell"/>
</dbReference>
<dbReference type="PANTHER" id="PTHR48019">
    <property type="entry name" value="SERUM RESPONSE FACTOR HOMOLOG"/>
    <property type="match status" value="1"/>
</dbReference>
<dbReference type="Pfam" id="PF01486">
    <property type="entry name" value="K-box"/>
    <property type="match status" value="1"/>
</dbReference>
<dbReference type="GO" id="GO:0046983">
    <property type="term" value="F:protein dimerization activity"/>
    <property type="evidence" value="ECO:0007669"/>
    <property type="project" value="InterPro"/>
</dbReference>
<evidence type="ECO:0000256" key="3">
    <source>
        <dbReference type="ARBA" id="ARBA00023125"/>
    </source>
</evidence>
<comment type="caution">
    <text evidence="10">The sequence shown here is derived from an EMBL/GenBank/DDBJ whole genome shotgun (WGS) entry which is preliminary data.</text>
</comment>
<dbReference type="InterPro" id="IPR033896">
    <property type="entry name" value="MEF2-like_N"/>
</dbReference>
<proteinExistence type="predicted"/>
<evidence type="ECO:0000256" key="2">
    <source>
        <dbReference type="ARBA" id="ARBA00023015"/>
    </source>
</evidence>
<evidence type="ECO:0000256" key="1">
    <source>
        <dbReference type="ARBA" id="ARBA00004123"/>
    </source>
</evidence>
<evidence type="ECO:0000259" key="9">
    <source>
        <dbReference type="PROSITE" id="PS51297"/>
    </source>
</evidence>
<dbReference type="PROSITE" id="PS51297">
    <property type="entry name" value="K_BOX"/>
    <property type="match status" value="1"/>
</dbReference>
<dbReference type="AlphaFoldDB" id="A0A8T0SZB3"/>
<evidence type="ECO:0000256" key="4">
    <source>
        <dbReference type="ARBA" id="ARBA00023163"/>
    </source>
</evidence>
<dbReference type="Gene3D" id="3.40.1810.10">
    <property type="entry name" value="Transcription factor, MADS-box"/>
    <property type="match status" value="1"/>
</dbReference>
<dbReference type="SMART" id="SM00432">
    <property type="entry name" value="MADS"/>
    <property type="match status" value="1"/>
</dbReference>
<comment type="function">
    <text evidence="6">Probable transcription factor.</text>
</comment>
<dbReference type="Proteomes" id="UP000823388">
    <property type="component" value="Chromosome 5K"/>
</dbReference>
<dbReference type="PROSITE" id="PS00350">
    <property type="entry name" value="MADS_BOX_1"/>
    <property type="match status" value="1"/>
</dbReference>
<feature type="domain" description="MADS-box" evidence="8">
    <location>
        <begin position="1"/>
        <end position="61"/>
    </location>
</feature>
<feature type="region of interest" description="Disordered" evidence="7">
    <location>
        <begin position="161"/>
        <end position="183"/>
    </location>
</feature>
<dbReference type="SUPFAM" id="SSF55455">
    <property type="entry name" value="SRF-like"/>
    <property type="match status" value="1"/>
</dbReference>
<evidence type="ECO:0000313" key="10">
    <source>
        <dbReference type="EMBL" id="KAG2602434.1"/>
    </source>
</evidence>
<evidence type="ECO:0000256" key="6">
    <source>
        <dbReference type="ARBA" id="ARBA00037260"/>
    </source>
</evidence>
<dbReference type="CDD" id="cd00265">
    <property type="entry name" value="MADS_MEF2_like"/>
    <property type="match status" value="1"/>
</dbReference>
<dbReference type="InterPro" id="IPR050142">
    <property type="entry name" value="MADS-box/MEF2_TF"/>
</dbReference>
<evidence type="ECO:0000313" key="11">
    <source>
        <dbReference type="Proteomes" id="UP000823388"/>
    </source>
</evidence>
<name>A0A8T0SZB3_PANVG</name>
<dbReference type="PROSITE" id="PS50066">
    <property type="entry name" value="MADS_BOX_2"/>
    <property type="match status" value="1"/>
</dbReference>
<dbReference type="FunFam" id="3.40.1810.10:FF:000005">
    <property type="entry name" value="MADS-box transcription factor 21"/>
    <property type="match status" value="1"/>
</dbReference>
<dbReference type="InterPro" id="IPR036879">
    <property type="entry name" value="TF_MADSbox_sf"/>
</dbReference>
<protein>
    <submittedName>
        <fullName evidence="10">Uncharacterized protein</fullName>
    </submittedName>
</protein>
<keyword evidence="2" id="KW-0805">Transcription regulation</keyword>
<dbReference type="PRINTS" id="PR00404">
    <property type="entry name" value="MADSDOMAIN"/>
</dbReference>
<keyword evidence="3" id="KW-0238">DNA-binding</keyword>
<dbReference type="InterPro" id="IPR002100">
    <property type="entry name" value="TF_MADSbox"/>
</dbReference>
<accession>A0A8T0SZB3</accession>
<feature type="region of interest" description="Disordered" evidence="7">
    <location>
        <begin position="239"/>
        <end position="260"/>
    </location>
</feature>
<keyword evidence="11" id="KW-1185">Reference proteome</keyword>
<sequence>MGRGKIEIKRIENTTNRQVTFCKRRNGLLKKAYELSILCDAEIALVIFSSRGRLYEYSTNSVRSTIERYKKASASTSGTAPVIDVNSHQYFQQEAAKLHQQIQTLQNSNKHLMGESIGNMTAKELKSIESRLERGIGRIRSKKHEMLLAEIEYMQKRVAEAERAQQEAAEDQMTPPPDGAEATTTELQALPPSLDPRGYYLQAAQATMLAAASTASSSSSSQHQQEHHLQTALHLGYHIKVDSDPPPPAKASSRCCTHGR</sequence>
<organism evidence="10 11">
    <name type="scientific">Panicum virgatum</name>
    <name type="common">Blackwell switchgrass</name>
    <dbReference type="NCBI Taxonomy" id="38727"/>
    <lineage>
        <taxon>Eukaryota</taxon>
        <taxon>Viridiplantae</taxon>
        <taxon>Streptophyta</taxon>
        <taxon>Embryophyta</taxon>
        <taxon>Tracheophyta</taxon>
        <taxon>Spermatophyta</taxon>
        <taxon>Magnoliopsida</taxon>
        <taxon>Liliopsida</taxon>
        <taxon>Poales</taxon>
        <taxon>Poaceae</taxon>
        <taxon>PACMAD clade</taxon>
        <taxon>Panicoideae</taxon>
        <taxon>Panicodae</taxon>
        <taxon>Paniceae</taxon>
        <taxon>Panicinae</taxon>
        <taxon>Panicum</taxon>
        <taxon>Panicum sect. Hiantes</taxon>
    </lineage>
</organism>
<feature type="domain" description="K-box" evidence="9">
    <location>
        <begin position="88"/>
        <end position="193"/>
    </location>
</feature>
<dbReference type="GO" id="GO:0003700">
    <property type="term" value="F:DNA-binding transcription factor activity"/>
    <property type="evidence" value="ECO:0007669"/>
    <property type="project" value="InterPro"/>
</dbReference>
<gene>
    <name evidence="10" type="ORF">PVAP13_5KG680100</name>
</gene>
<keyword evidence="5" id="KW-0539">Nucleus</keyword>